<evidence type="ECO:0000259" key="3">
    <source>
        <dbReference type="Pfam" id="PF01364"/>
    </source>
</evidence>
<dbReference type="InterPro" id="IPR001769">
    <property type="entry name" value="Gingipain"/>
</dbReference>
<evidence type="ECO:0000313" key="4">
    <source>
        <dbReference type="EMBL" id="HAV92344.1"/>
    </source>
</evidence>
<proteinExistence type="predicted"/>
<dbReference type="EMBL" id="DMZY01000121">
    <property type="protein sequence ID" value="HAV92344.1"/>
    <property type="molecule type" value="Genomic_DNA"/>
</dbReference>
<keyword evidence="2" id="KW-0472">Membrane</keyword>
<dbReference type="InterPro" id="IPR029031">
    <property type="entry name" value="Gingipain_N_sf"/>
</dbReference>
<keyword evidence="2" id="KW-0812">Transmembrane</keyword>
<dbReference type="GO" id="GO:0008234">
    <property type="term" value="F:cysteine-type peptidase activity"/>
    <property type="evidence" value="ECO:0007669"/>
    <property type="project" value="InterPro"/>
</dbReference>
<sequence>MDNNTEAGHRKTFGFDSHLSADLLSHIFWCGVLTLFALSFLTFTLNGNPILSESDGYLSFPDELNHSSLPYGYPDVPVKRLVNIDVSTLTIECISEDTIYLNKEIYPKQYPVSKSQERVLFIKDRNAYQSDKPLFSSSYRIYSDNTAEIYPYDYIPSKNILIVRGIQYDYSNLNPKESSNSVCVIYNDIFSGQISELSEFYRKRGFSFKSHPLSVTGSGAQEIEEFIKNAYSLEPFSYVLLLGSSELLPYITGSGTDYPATDLYYSLIDTMDYFPDLFLSRIPAKDTADLINYISKVKTEYSSGRFSYNNKGYFIATNDGGWHLLAESSHVYAMSVMREVGYECDSFFGYYLTGTPLDTAFNDGRGISVYSGHGSAYSWSGPSYDQSNIESLSNESMHPIVMSFACLTGNYSIPDYFGYMWLKNPDKGATTFIGASQYTYWEQDDVLQRAFFDSLASSSSIADAMNKAKNVFYQEYGDAPLTRGYYERYNYFTLPETYFGNNSISDFSFNADKYQPASLNTIDGNANFSGILSQGGFLGVFVDDSLIDSSHFSSNSSFMFDVSSALLNAGDSVDLSVYVPGNYYESKKIHMIKDGQFVSLSSYNLTDYRIDTFFFDLSFKNYGTTVADSSKVLITGYEDIFNLLSNDIVIFNLLPDSYVTIPNGIIFEINGYSDSLVSAVCSIGTINGNDTVYEVLILDLLKPDFNISFKNAYFEAETLDYILLGAYSTLAFNIANLSPLKSKDISIEINSKSFFCLDNVEIIDSLGSYETKAFSFDVFTYSSSQPLCSLDIIVSIGNYSDTTKIILPTRYNNSEMYLGPVNNYYIFTNDMTDFENSPKFKYINIDSFAFRQLEVTDDTTLSIKLPFIFNLYGESSETLYFNTNGIFSLHRLPFNLYSSEPLPTHYLSNPAIFTGWLDYRCEYYNDIYMKPSDAVNTCFSYFDTLNYQFIIYYNKVIGEEMPYTFAVCIDTSDITVHYYNIPDSSKMIMGIQFNSSAYLSLTDSAYSDEFTPRNGMSVKITNKRPILKNKFTQIYQKKLEKPAINSVAFLPKSSLVNISISKSGYYEILLFDASGRLIDRVYEGIIFESQSNYRIESHSGVAFLIIRDDAEVLVSKKLVLF</sequence>
<dbReference type="AlphaFoldDB" id="A0A350H9X8"/>
<dbReference type="SUPFAM" id="SSF52129">
    <property type="entry name" value="Caspase-like"/>
    <property type="match status" value="1"/>
</dbReference>
<evidence type="ECO:0000256" key="1">
    <source>
        <dbReference type="ARBA" id="ARBA00022729"/>
    </source>
</evidence>
<comment type="caution">
    <text evidence="4">The sequence shown here is derived from an EMBL/GenBank/DDBJ whole genome shotgun (WGS) entry which is preliminary data.</text>
</comment>
<feature type="domain" description="Gingipain" evidence="3">
    <location>
        <begin position="183"/>
        <end position="481"/>
    </location>
</feature>
<gene>
    <name evidence="4" type="ORF">DCW38_04100</name>
</gene>
<keyword evidence="1" id="KW-0732">Signal</keyword>
<evidence type="ECO:0000313" key="5">
    <source>
        <dbReference type="Proteomes" id="UP000264062"/>
    </source>
</evidence>
<dbReference type="GO" id="GO:0006508">
    <property type="term" value="P:proteolysis"/>
    <property type="evidence" value="ECO:0007669"/>
    <property type="project" value="InterPro"/>
</dbReference>
<accession>A0A350H9X8</accession>
<organism evidence="4 5">
    <name type="scientific">candidate division WOR-3 bacterium</name>
    <dbReference type="NCBI Taxonomy" id="2052148"/>
    <lineage>
        <taxon>Bacteria</taxon>
        <taxon>Bacteria division WOR-3</taxon>
    </lineage>
</organism>
<evidence type="ECO:0000256" key="2">
    <source>
        <dbReference type="SAM" id="Phobius"/>
    </source>
</evidence>
<reference evidence="4 5" key="1">
    <citation type="journal article" date="2018" name="Nat. Biotechnol.">
        <title>A standardized bacterial taxonomy based on genome phylogeny substantially revises the tree of life.</title>
        <authorList>
            <person name="Parks D.H."/>
            <person name="Chuvochina M."/>
            <person name="Waite D.W."/>
            <person name="Rinke C."/>
            <person name="Skarshewski A."/>
            <person name="Chaumeil P.A."/>
            <person name="Hugenholtz P."/>
        </authorList>
    </citation>
    <scope>NUCLEOTIDE SEQUENCE [LARGE SCALE GENOMIC DNA]</scope>
    <source>
        <strain evidence="4">UBA9956</strain>
    </source>
</reference>
<dbReference type="InterPro" id="IPR029030">
    <property type="entry name" value="Caspase-like_dom_sf"/>
</dbReference>
<dbReference type="Gene3D" id="3.40.50.10390">
    <property type="entry name" value="Gingipain r, domain 1"/>
    <property type="match status" value="1"/>
</dbReference>
<dbReference type="Proteomes" id="UP000264062">
    <property type="component" value="Unassembled WGS sequence"/>
</dbReference>
<dbReference type="Gene3D" id="3.40.50.1460">
    <property type="match status" value="1"/>
</dbReference>
<dbReference type="Pfam" id="PF01364">
    <property type="entry name" value="Peptidase_C25"/>
    <property type="match status" value="1"/>
</dbReference>
<feature type="transmembrane region" description="Helical" evidence="2">
    <location>
        <begin position="21"/>
        <end position="45"/>
    </location>
</feature>
<name>A0A350H9X8_UNCW3</name>
<protein>
    <recommendedName>
        <fullName evidence="3">Gingipain domain-containing protein</fullName>
    </recommendedName>
</protein>
<keyword evidence="2" id="KW-1133">Transmembrane helix</keyword>